<dbReference type="EMBL" id="BAABBA010000005">
    <property type="protein sequence ID" value="GAA4287069.1"/>
    <property type="molecule type" value="Genomic_DNA"/>
</dbReference>
<sequence length="53" mass="6031">MDYLVALIPSVGTGLLFYLVIRAFVNADRNEREAIRRLEDESLRKGPEQAPRA</sequence>
<name>A0ABP8ESY5_9MICO</name>
<keyword evidence="1" id="KW-0472">Membrane</keyword>
<comment type="caution">
    <text evidence="2">The sequence shown here is derived from an EMBL/GenBank/DDBJ whole genome shotgun (WGS) entry which is preliminary data.</text>
</comment>
<feature type="transmembrane region" description="Helical" evidence="1">
    <location>
        <begin position="6"/>
        <end position="25"/>
    </location>
</feature>
<evidence type="ECO:0000313" key="2">
    <source>
        <dbReference type="EMBL" id="GAA4287069.1"/>
    </source>
</evidence>
<accession>A0ABP8ESY5</accession>
<evidence type="ECO:0008006" key="4">
    <source>
        <dbReference type="Google" id="ProtNLM"/>
    </source>
</evidence>
<evidence type="ECO:0000313" key="3">
    <source>
        <dbReference type="Proteomes" id="UP001499841"/>
    </source>
</evidence>
<organism evidence="2 3">
    <name type="scientific">Georgenia daeguensis</name>
    <dbReference type="NCBI Taxonomy" id="908355"/>
    <lineage>
        <taxon>Bacteria</taxon>
        <taxon>Bacillati</taxon>
        <taxon>Actinomycetota</taxon>
        <taxon>Actinomycetes</taxon>
        <taxon>Micrococcales</taxon>
        <taxon>Bogoriellaceae</taxon>
        <taxon>Georgenia</taxon>
    </lineage>
</organism>
<dbReference type="RefSeq" id="WP_345039276.1">
    <property type="nucleotide sequence ID" value="NZ_BAABBA010000005.1"/>
</dbReference>
<dbReference type="Proteomes" id="UP001499841">
    <property type="component" value="Unassembled WGS sequence"/>
</dbReference>
<proteinExistence type="predicted"/>
<evidence type="ECO:0000256" key="1">
    <source>
        <dbReference type="SAM" id="Phobius"/>
    </source>
</evidence>
<keyword evidence="1" id="KW-1133">Transmembrane helix</keyword>
<protein>
    <recommendedName>
        <fullName evidence="4">Lysyl-tRNA synthetase</fullName>
    </recommendedName>
</protein>
<gene>
    <name evidence="2" type="ORF">GCM10022262_14280</name>
</gene>
<keyword evidence="3" id="KW-1185">Reference proteome</keyword>
<keyword evidence="1" id="KW-0812">Transmembrane</keyword>
<reference evidence="3" key="1">
    <citation type="journal article" date="2019" name="Int. J. Syst. Evol. Microbiol.">
        <title>The Global Catalogue of Microorganisms (GCM) 10K type strain sequencing project: providing services to taxonomists for standard genome sequencing and annotation.</title>
        <authorList>
            <consortium name="The Broad Institute Genomics Platform"/>
            <consortium name="The Broad Institute Genome Sequencing Center for Infectious Disease"/>
            <person name="Wu L."/>
            <person name="Ma J."/>
        </authorList>
    </citation>
    <scope>NUCLEOTIDE SEQUENCE [LARGE SCALE GENOMIC DNA]</scope>
    <source>
        <strain evidence="3">JCM 17459</strain>
    </source>
</reference>